<keyword evidence="3" id="KW-0233">DNA recombination</keyword>
<proteinExistence type="inferred from homology"/>
<dbReference type="InterPro" id="IPR010776">
    <property type="entry name" value="Hop2_WH_dom"/>
</dbReference>
<dbReference type="PANTHER" id="PTHR15938:SF0">
    <property type="entry name" value="HOMOLOGOUS-PAIRING PROTEIN 2 HOMOLOG"/>
    <property type="match status" value="1"/>
</dbReference>
<evidence type="ECO:0000256" key="4">
    <source>
        <dbReference type="ARBA" id="ARBA00023242"/>
    </source>
</evidence>
<dbReference type="InterPro" id="IPR036388">
    <property type="entry name" value="WH-like_DNA-bd_sf"/>
</dbReference>
<name>A0A1Q2YFW0_9ASCO</name>
<dbReference type="Gene3D" id="1.10.10.10">
    <property type="entry name" value="Winged helix-like DNA-binding domain superfamily/Winged helix DNA-binding domain"/>
    <property type="match status" value="1"/>
</dbReference>
<comment type="caution">
    <text evidence="8">The sequence shown here is derived from an EMBL/GenBank/DDBJ whole genome shotgun (WGS) entry which is preliminary data.</text>
</comment>
<dbReference type="Proteomes" id="UP000186136">
    <property type="component" value="Unassembled WGS sequence"/>
</dbReference>
<protein>
    <recommendedName>
        <fullName evidence="7">Homologous-pairing protein 2 winged helix domain-containing protein</fullName>
    </recommendedName>
</protein>
<dbReference type="EMBL" id="BDGI01000063">
    <property type="protein sequence ID" value="GAV28273.1"/>
    <property type="molecule type" value="Genomic_DNA"/>
</dbReference>
<dbReference type="GO" id="GO:0120230">
    <property type="term" value="F:recombinase activator activity"/>
    <property type="evidence" value="ECO:0007669"/>
    <property type="project" value="TreeGrafter"/>
</dbReference>
<gene>
    <name evidence="8" type="ORF">PMKS-001743</name>
</gene>
<dbReference type="OrthoDB" id="4015885at2759"/>
<dbReference type="GO" id="GO:0120231">
    <property type="term" value="C:DNA recombinase auxiliary factor complex"/>
    <property type="evidence" value="ECO:0007669"/>
    <property type="project" value="TreeGrafter"/>
</dbReference>
<keyword evidence="4" id="KW-0539">Nucleus</keyword>
<feature type="domain" description="Homologous-pairing protein 2 winged helix" evidence="7">
    <location>
        <begin position="2"/>
        <end position="57"/>
    </location>
</feature>
<evidence type="ECO:0000256" key="5">
    <source>
        <dbReference type="ARBA" id="ARBA00023254"/>
    </source>
</evidence>
<dbReference type="GO" id="GO:0000794">
    <property type="term" value="C:condensed nuclear chromosome"/>
    <property type="evidence" value="ECO:0007669"/>
    <property type="project" value="TreeGrafter"/>
</dbReference>
<keyword evidence="9" id="KW-1185">Reference proteome</keyword>
<evidence type="ECO:0000313" key="9">
    <source>
        <dbReference type="Proteomes" id="UP000186136"/>
    </source>
</evidence>
<dbReference type="GO" id="GO:0007129">
    <property type="term" value="P:homologous chromosome pairing at meiosis"/>
    <property type="evidence" value="ECO:0007669"/>
    <property type="project" value="TreeGrafter"/>
</dbReference>
<dbReference type="Pfam" id="PF07106">
    <property type="entry name" value="WHD_TBPIP"/>
    <property type="match status" value="1"/>
</dbReference>
<evidence type="ECO:0000259" key="7">
    <source>
        <dbReference type="Pfam" id="PF07106"/>
    </source>
</evidence>
<keyword evidence="6" id="KW-0175">Coiled coil</keyword>
<evidence type="ECO:0000256" key="6">
    <source>
        <dbReference type="SAM" id="Coils"/>
    </source>
</evidence>
<dbReference type="PANTHER" id="PTHR15938">
    <property type="entry name" value="TBP-1 INTERACTING PROTEIN"/>
    <property type="match status" value="1"/>
</dbReference>
<feature type="coiled-coil region" evidence="6">
    <location>
        <begin position="74"/>
        <end position="101"/>
    </location>
</feature>
<reference evidence="8 9" key="1">
    <citation type="submission" date="2016-08" db="EMBL/GenBank/DDBJ databases">
        <title>Whole genome shotgun sequence of Pichia membranifaciens KS47-1.</title>
        <authorList>
            <person name="Konishi M."/>
            <person name="Ishida M."/>
            <person name="Arakawa T."/>
            <person name="Kato Y."/>
            <person name="Horiuchi J."/>
        </authorList>
    </citation>
    <scope>NUCLEOTIDE SEQUENCE [LARGE SCALE GENOMIC DNA]</scope>
    <source>
        <strain evidence="8 9">KS47-1</strain>
    </source>
</reference>
<dbReference type="GO" id="GO:0000709">
    <property type="term" value="P:meiotic joint molecule formation"/>
    <property type="evidence" value="ECO:0007669"/>
    <property type="project" value="TreeGrafter"/>
</dbReference>
<evidence type="ECO:0000256" key="1">
    <source>
        <dbReference type="ARBA" id="ARBA00004123"/>
    </source>
</evidence>
<evidence type="ECO:0000256" key="2">
    <source>
        <dbReference type="ARBA" id="ARBA00007922"/>
    </source>
</evidence>
<evidence type="ECO:0000256" key="3">
    <source>
        <dbReference type="ARBA" id="ARBA00023172"/>
    </source>
</evidence>
<comment type="similarity">
    <text evidence="2">Belongs to the HOP2 family.</text>
</comment>
<comment type="subcellular location">
    <subcellularLocation>
        <location evidence="1">Nucleus</location>
    </subcellularLocation>
</comment>
<organism evidence="8 9">
    <name type="scientific">Pichia membranifaciens</name>
    <dbReference type="NCBI Taxonomy" id="4926"/>
    <lineage>
        <taxon>Eukaryota</taxon>
        <taxon>Fungi</taxon>
        <taxon>Dikarya</taxon>
        <taxon>Ascomycota</taxon>
        <taxon>Saccharomycotina</taxon>
        <taxon>Pichiomycetes</taxon>
        <taxon>Pichiales</taxon>
        <taxon>Pichiaceae</taxon>
        <taxon>Pichia</taxon>
    </lineage>
</organism>
<accession>A0A1Q2YFW0</accession>
<dbReference type="AlphaFoldDB" id="A0A1Q2YFW0"/>
<keyword evidence="5" id="KW-0469">Meiosis</keyword>
<dbReference type="GO" id="GO:0010774">
    <property type="term" value="P:meiotic strand invasion involved in reciprocal meiotic recombination"/>
    <property type="evidence" value="ECO:0007669"/>
    <property type="project" value="TreeGrafter"/>
</dbReference>
<sequence>MIMEYMKKEYRPYGVTDLILNLHNKVNKTMMTKVLDDMVEEQKLIVKRYGKLSFYCYSELKCDENIKPIDFETLRALKQELGEYENDCSEHKKKITQLKNEPTDDELKEKQRVLHEDNDVLKKKIEHYTKEDSNVGDDIKRQMEKIDQEERQLIRKFKPLKKIVCIKSKTISFHS</sequence>
<evidence type="ECO:0000313" key="8">
    <source>
        <dbReference type="EMBL" id="GAV28273.1"/>
    </source>
</evidence>
<dbReference type="GO" id="GO:0003690">
    <property type="term" value="F:double-stranded DNA binding"/>
    <property type="evidence" value="ECO:0007669"/>
    <property type="project" value="TreeGrafter"/>
</dbReference>